<proteinExistence type="predicted"/>
<evidence type="ECO:0000256" key="7">
    <source>
        <dbReference type="ARBA" id="ARBA00023136"/>
    </source>
</evidence>
<feature type="transmembrane region" description="Helical" evidence="8">
    <location>
        <begin position="252"/>
        <end position="278"/>
    </location>
</feature>
<feature type="domain" description="DOMON" evidence="10">
    <location>
        <begin position="56"/>
        <end position="171"/>
    </location>
</feature>
<evidence type="ECO:0000256" key="3">
    <source>
        <dbReference type="ARBA" id="ARBA00022692"/>
    </source>
</evidence>
<dbReference type="Proteomes" id="UP000029121">
    <property type="component" value="Unassembled WGS sequence"/>
</dbReference>
<keyword evidence="7 8" id="KW-0472">Membrane</keyword>
<protein>
    <recommendedName>
        <fullName evidence="14">Cytochrome b561 and DOMON domain-containing protein</fullName>
    </recommendedName>
</protein>
<keyword evidence="5" id="KW-0249">Electron transport</keyword>
<evidence type="ECO:0000256" key="6">
    <source>
        <dbReference type="ARBA" id="ARBA00022989"/>
    </source>
</evidence>
<dbReference type="Pfam" id="PF04526">
    <property type="entry name" value="DUF568"/>
    <property type="match status" value="1"/>
</dbReference>
<evidence type="ECO:0000256" key="4">
    <source>
        <dbReference type="ARBA" id="ARBA00022729"/>
    </source>
</evidence>
<sequence length="465" mass="51915">MSLISRAALVVLCCMFMLLIPSLTTAATDQGLHARCESHSFRNGKIFSSCTDLPVLDSFLHFSYVRETGALDVAYRHANLESSSWIAWAINPTKKGMLGAQALVAYRNSTSGFMRAYTSSISDYSTMLQESPLSFRVTHVSSEYIDGEMTIYATLFLPLNTTVVNHLWQDGPLKEGDRLGMHAMSGDHLRAMASLDLLSGQVTATKSVEGNMLLVKQIHGIVNTVSWGILMPIGVLAARYMKTYEVLDPTWFYIHVVCQSTGYFAGLIGGLGTAIYMAKHTGMRTTMHTVIGLLLFVLGFLQILALQARPDKDHRYRKYWNWYHHTVGYIVIVLSVYNIYKGLSILQPGSGWKIAYTTILCAIAALAIVMEILQFEKRWGSLFRKKTKDLEADPTTSVGVIGEKDKAVEKASGGYEIQIENYKITKNIIYSPQVDLFLIHILLRRFEPSNPLYPPPQNRLPAPPP</sequence>
<evidence type="ECO:0000256" key="1">
    <source>
        <dbReference type="ARBA" id="ARBA00004370"/>
    </source>
</evidence>
<reference evidence="13" key="1">
    <citation type="journal article" date="2013" name="Nat. Genet.">
        <title>The Capsella rubella genome and the genomic consequences of rapid mating system evolution.</title>
        <authorList>
            <person name="Slotte T."/>
            <person name="Hazzouri K.M."/>
            <person name="Agren J.A."/>
            <person name="Koenig D."/>
            <person name="Maumus F."/>
            <person name="Guo Y.L."/>
            <person name="Steige K."/>
            <person name="Platts A.E."/>
            <person name="Escobar J.S."/>
            <person name="Newman L.K."/>
            <person name="Wang W."/>
            <person name="Mandakova T."/>
            <person name="Vello E."/>
            <person name="Smith L.M."/>
            <person name="Henz S.R."/>
            <person name="Steffen J."/>
            <person name="Takuno S."/>
            <person name="Brandvain Y."/>
            <person name="Coop G."/>
            <person name="Andolfatto P."/>
            <person name="Hu T.T."/>
            <person name="Blanchette M."/>
            <person name="Clark R.M."/>
            <person name="Quesneville H."/>
            <person name="Nordborg M."/>
            <person name="Gaut B.S."/>
            <person name="Lysak M.A."/>
            <person name="Jenkins J."/>
            <person name="Grimwood J."/>
            <person name="Chapman J."/>
            <person name="Prochnik S."/>
            <person name="Shu S."/>
            <person name="Rokhsar D."/>
            <person name="Schmutz J."/>
            <person name="Weigel D."/>
            <person name="Wright S.I."/>
        </authorList>
    </citation>
    <scope>NUCLEOTIDE SEQUENCE [LARGE SCALE GENOMIC DNA]</scope>
    <source>
        <strain evidence="13">cv. Monte Gargano</strain>
    </source>
</reference>
<dbReference type="PANTHER" id="PTHR23130">
    <property type="entry name" value="CYTOCHROME B561 AND DOMON DOMAIN-CONTAINING PROTEIN"/>
    <property type="match status" value="1"/>
</dbReference>
<dbReference type="InterPro" id="IPR005018">
    <property type="entry name" value="DOMON_domain"/>
</dbReference>
<evidence type="ECO:0000259" key="11">
    <source>
        <dbReference type="PROSITE" id="PS50939"/>
    </source>
</evidence>
<evidence type="ECO:0000313" key="12">
    <source>
        <dbReference type="EMBL" id="EOA23200.1"/>
    </source>
</evidence>
<dbReference type="eggNOG" id="KOG4293">
    <property type="taxonomic scope" value="Eukaryota"/>
</dbReference>
<dbReference type="KEGG" id="crb:17884750"/>
<dbReference type="PANTHER" id="PTHR23130:SF174">
    <property type="entry name" value="CYTOCHROME B561 AND DOMON DOMAIN-CONTAINING PROTEIN"/>
    <property type="match status" value="1"/>
</dbReference>
<dbReference type="CDD" id="cd08760">
    <property type="entry name" value="Cyt_b561_FRRS1_like"/>
    <property type="match status" value="1"/>
</dbReference>
<dbReference type="SMART" id="SM00665">
    <property type="entry name" value="B561"/>
    <property type="match status" value="1"/>
</dbReference>
<feature type="transmembrane region" description="Helical" evidence="8">
    <location>
        <begin position="290"/>
        <end position="308"/>
    </location>
</feature>
<dbReference type="CDD" id="cd09629">
    <property type="entry name" value="DOMON_CIL1_like"/>
    <property type="match status" value="1"/>
</dbReference>
<keyword evidence="13" id="KW-1185">Reference proteome</keyword>
<feature type="transmembrane region" description="Helical" evidence="8">
    <location>
        <begin position="352"/>
        <end position="375"/>
    </location>
</feature>
<keyword evidence="4 9" id="KW-0732">Signal</keyword>
<dbReference type="InterPro" id="IPR006593">
    <property type="entry name" value="Cyt_b561/ferric_Rdtase_TM"/>
</dbReference>
<name>R0HDT9_9BRAS</name>
<feature type="transmembrane region" description="Helical" evidence="8">
    <location>
        <begin position="320"/>
        <end position="340"/>
    </location>
</feature>
<dbReference type="AlphaFoldDB" id="R0HDT9"/>
<evidence type="ECO:0000256" key="8">
    <source>
        <dbReference type="SAM" id="Phobius"/>
    </source>
</evidence>
<evidence type="ECO:0000313" key="13">
    <source>
        <dbReference type="Proteomes" id="UP000029121"/>
    </source>
</evidence>
<evidence type="ECO:0000256" key="5">
    <source>
        <dbReference type="ARBA" id="ARBA00022982"/>
    </source>
</evidence>
<dbReference type="InterPro" id="IPR045265">
    <property type="entry name" value="AIR12_DOMON"/>
</dbReference>
<feature type="domain" description="Cytochrome b561" evidence="11">
    <location>
        <begin position="178"/>
        <end position="379"/>
    </location>
</feature>
<dbReference type="GO" id="GO:0016020">
    <property type="term" value="C:membrane"/>
    <property type="evidence" value="ECO:0007669"/>
    <property type="project" value="UniProtKB-SubCell"/>
</dbReference>
<organism evidence="12 13">
    <name type="scientific">Capsella rubella</name>
    <dbReference type="NCBI Taxonomy" id="81985"/>
    <lineage>
        <taxon>Eukaryota</taxon>
        <taxon>Viridiplantae</taxon>
        <taxon>Streptophyta</taxon>
        <taxon>Embryophyta</taxon>
        <taxon>Tracheophyta</taxon>
        <taxon>Spermatophyta</taxon>
        <taxon>Magnoliopsida</taxon>
        <taxon>eudicotyledons</taxon>
        <taxon>Gunneridae</taxon>
        <taxon>Pentapetalae</taxon>
        <taxon>rosids</taxon>
        <taxon>malvids</taxon>
        <taxon>Brassicales</taxon>
        <taxon>Brassicaceae</taxon>
        <taxon>Camelineae</taxon>
        <taxon>Capsella</taxon>
    </lineage>
</organism>
<keyword evidence="6 8" id="KW-1133">Transmembrane helix</keyword>
<keyword evidence="2" id="KW-0813">Transport</keyword>
<keyword evidence="3 8" id="KW-0812">Transmembrane</keyword>
<dbReference type="PROSITE" id="PS50939">
    <property type="entry name" value="CYTOCHROME_B561"/>
    <property type="match status" value="1"/>
</dbReference>
<feature type="transmembrane region" description="Helical" evidence="8">
    <location>
        <begin position="221"/>
        <end position="240"/>
    </location>
</feature>
<accession>R0HDT9</accession>
<evidence type="ECO:0000256" key="9">
    <source>
        <dbReference type="SAM" id="SignalP"/>
    </source>
</evidence>
<evidence type="ECO:0000256" key="2">
    <source>
        <dbReference type="ARBA" id="ARBA00022448"/>
    </source>
</evidence>
<dbReference type="OrthoDB" id="2419613at2759"/>
<feature type="signal peptide" evidence="9">
    <location>
        <begin position="1"/>
        <end position="26"/>
    </location>
</feature>
<dbReference type="Pfam" id="PF03188">
    <property type="entry name" value="Cytochrom_B561"/>
    <property type="match status" value="1"/>
</dbReference>
<dbReference type="PROSITE" id="PS50836">
    <property type="entry name" value="DOMON"/>
    <property type="match status" value="1"/>
</dbReference>
<evidence type="ECO:0000259" key="10">
    <source>
        <dbReference type="PROSITE" id="PS50836"/>
    </source>
</evidence>
<dbReference type="EMBL" id="KB870809">
    <property type="protein sequence ID" value="EOA23200.1"/>
    <property type="molecule type" value="Genomic_DNA"/>
</dbReference>
<evidence type="ECO:0008006" key="14">
    <source>
        <dbReference type="Google" id="ProtNLM"/>
    </source>
</evidence>
<comment type="subcellular location">
    <subcellularLocation>
        <location evidence="1">Membrane</location>
    </subcellularLocation>
</comment>
<dbReference type="STRING" id="81985.R0HDT9"/>
<dbReference type="Gene3D" id="1.20.120.1770">
    <property type="match status" value="1"/>
</dbReference>
<gene>
    <name evidence="12" type="ORF">CARUB_v10018813mg</name>
</gene>
<feature type="chain" id="PRO_5004341742" description="Cytochrome b561 and DOMON domain-containing protein" evidence="9">
    <location>
        <begin position="27"/>
        <end position="465"/>
    </location>
</feature>